<dbReference type="Proteomes" id="UP000663880">
    <property type="component" value="Unassembled WGS sequence"/>
</dbReference>
<gene>
    <name evidence="2" type="ORF">PMACD_LOCUS1491</name>
</gene>
<comment type="caution">
    <text evidence="2">The sequence shown here is derived from an EMBL/GenBank/DDBJ whole genome shotgun (WGS) entry which is preliminary data.</text>
</comment>
<accession>A0A821MBR1</accession>
<dbReference type="SUPFAM" id="SSF56672">
    <property type="entry name" value="DNA/RNA polymerases"/>
    <property type="match status" value="1"/>
</dbReference>
<dbReference type="OrthoDB" id="410104at2759"/>
<organism evidence="2 3">
    <name type="scientific">Pieris macdunnoughi</name>
    <dbReference type="NCBI Taxonomy" id="345717"/>
    <lineage>
        <taxon>Eukaryota</taxon>
        <taxon>Metazoa</taxon>
        <taxon>Ecdysozoa</taxon>
        <taxon>Arthropoda</taxon>
        <taxon>Hexapoda</taxon>
        <taxon>Insecta</taxon>
        <taxon>Pterygota</taxon>
        <taxon>Neoptera</taxon>
        <taxon>Endopterygota</taxon>
        <taxon>Lepidoptera</taxon>
        <taxon>Glossata</taxon>
        <taxon>Ditrysia</taxon>
        <taxon>Papilionoidea</taxon>
        <taxon>Pieridae</taxon>
        <taxon>Pierinae</taxon>
        <taxon>Pieris</taxon>
    </lineage>
</organism>
<name>A0A821MBR1_9NEOP</name>
<dbReference type="AlphaFoldDB" id="A0A821MBR1"/>
<dbReference type="PANTHER" id="PTHR47027:SF20">
    <property type="entry name" value="REVERSE TRANSCRIPTASE-LIKE PROTEIN WITH RNA-DIRECTED DNA POLYMERASE DOMAIN"/>
    <property type="match status" value="1"/>
</dbReference>
<keyword evidence="3" id="KW-1185">Reference proteome</keyword>
<dbReference type="PANTHER" id="PTHR47027">
    <property type="entry name" value="REVERSE TRANSCRIPTASE DOMAIN-CONTAINING PROTEIN"/>
    <property type="match status" value="1"/>
</dbReference>
<proteinExistence type="predicted"/>
<dbReference type="Gene3D" id="3.30.70.270">
    <property type="match status" value="1"/>
</dbReference>
<sequence>MPISKVEILHHIKTLKSGKSPGPDNITNEALKFGAPILVTYLTILFNMNIYSNSVGRIKLENKGRDIRIERGVRQGDPLSPKLFIAVLEDEFKGIEWNNNGLWIRNKHLTHLRFADDIAVFSDTATKLDKMLQTLDRESQKVGLYVNTTKTRILSNSVCQPIRVSLSKVQVRTIDLTLRVDSKPIEYVNNYVYLGKQVSFDMNSSENEVDRRINVTWKKYWTHKEILKGNYSQLQYNTRR</sequence>
<dbReference type="Pfam" id="PF00078">
    <property type="entry name" value="RVT_1"/>
    <property type="match status" value="1"/>
</dbReference>
<dbReference type="PROSITE" id="PS50878">
    <property type="entry name" value="RT_POL"/>
    <property type="match status" value="1"/>
</dbReference>
<dbReference type="InterPro" id="IPR043128">
    <property type="entry name" value="Rev_trsase/Diguanyl_cyclase"/>
</dbReference>
<dbReference type="EMBL" id="CAJOBZ010000002">
    <property type="protein sequence ID" value="CAF4764548.1"/>
    <property type="molecule type" value="Genomic_DNA"/>
</dbReference>
<dbReference type="InterPro" id="IPR043502">
    <property type="entry name" value="DNA/RNA_pol_sf"/>
</dbReference>
<evidence type="ECO:0000313" key="3">
    <source>
        <dbReference type="Proteomes" id="UP000663880"/>
    </source>
</evidence>
<evidence type="ECO:0000313" key="2">
    <source>
        <dbReference type="EMBL" id="CAF4764548.1"/>
    </source>
</evidence>
<dbReference type="GO" id="GO:0071897">
    <property type="term" value="P:DNA biosynthetic process"/>
    <property type="evidence" value="ECO:0007669"/>
    <property type="project" value="UniProtKB-ARBA"/>
</dbReference>
<dbReference type="InterPro" id="IPR000477">
    <property type="entry name" value="RT_dom"/>
</dbReference>
<protein>
    <recommendedName>
        <fullName evidence="1">Reverse transcriptase domain-containing protein</fullName>
    </recommendedName>
</protein>
<evidence type="ECO:0000259" key="1">
    <source>
        <dbReference type="PROSITE" id="PS50878"/>
    </source>
</evidence>
<reference evidence="2" key="1">
    <citation type="submission" date="2021-02" db="EMBL/GenBank/DDBJ databases">
        <authorList>
            <person name="Steward A R."/>
        </authorList>
    </citation>
    <scope>NUCLEOTIDE SEQUENCE</scope>
</reference>
<feature type="domain" description="Reverse transcriptase" evidence="1">
    <location>
        <begin position="1"/>
        <end position="166"/>
    </location>
</feature>